<keyword evidence="2" id="KW-1185">Reference proteome</keyword>
<proteinExistence type="predicted"/>
<dbReference type="Gene3D" id="3.50.50.60">
    <property type="entry name" value="FAD/NAD(P)-binding domain"/>
    <property type="match status" value="1"/>
</dbReference>
<protein>
    <submittedName>
        <fullName evidence="1">FAD-dependent oxidoreductase</fullName>
    </submittedName>
</protein>
<accession>A0ABU4SFU1</accession>
<feature type="non-terminal residue" evidence="1">
    <location>
        <position position="28"/>
    </location>
</feature>
<dbReference type="Proteomes" id="UP001271890">
    <property type="component" value="Unassembled WGS sequence"/>
</dbReference>
<evidence type="ECO:0000313" key="1">
    <source>
        <dbReference type="EMBL" id="MDX7989611.1"/>
    </source>
</evidence>
<dbReference type="EMBL" id="VCDN01000351">
    <property type="protein sequence ID" value="MDX7989611.1"/>
    <property type="molecule type" value="Genomic_DNA"/>
</dbReference>
<organism evidence="1 2">
    <name type="scientific">Xenorhabdus santafensis</name>
    <dbReference type="NCBI Taxonomy" id="2582833"/>
    <lineage>
        <taxon>Bacteria</taxon>
        <taxon>Pseudomonadati</taxon>
        <taxon>Pseudomonadota</taxon>
        <taxon>Gammaproteobacteria</taxon>
        <taxon>Enterobacterales</taxon>
        <taxon>Morganellaceae</taxon>
        <taxon>Xenorhabdus</taxon>
    </lineage>
</organism>
<evidence type="ECO:0000313" key="2">
    <source>
        <dbReference type="Proteomes" id="UP001271890"/>
    </source>
</evidence>
<dbReference type="InterPro" id="IPR036188">
    <property type="entry name" value="FAD/NAD-bd_sf"/>
</dbReference>
<name>A0ABU4SFU1_9GAMM</name>
<reference evidence="2" key="1">
    <citation type="journal article" date="2024" name="Toxins">
        <title>Genome Sequence Analysis of Native Xenorhabdus Strains Isolated from Entomopathogenic Nematodes in Argentina.</title>
        <authorList>
            <person name="Palma L."/>
            <person name="Frizzo L."/>
            <person name="Kaiser S."/>
            <person name="Berry C."/>
            <person name="Caballero P."/>
            <person name="Bode H.B."/>
            <person name="Del Valle E.E."/>
        </authorList>
    </citation>
    <scope>NUCLEOTIDE SEQUENCE [LARGE SCALE GENOMIC DNA]</scope>
    <source>
        <strain evidence="2">12</strain>
    </source>
</reference>
<sequence length="28" mass="3157">MRKKVVVIGGGITGLTTMYNLQKEIYDK</sequence>
<comment type="caution">
    <text evidence="1">The sequence shown here is derived from an EMBL/GenBank/DDBJ whole genome shotgun (WGS) entry which is preliminary data.</text>
</comment>
<gene>
    <name evidence="1" type="ORF">FE392_20445</name>
</gene>